<organism evidence="13 14">
    <name type="scientific">Paraburkholderia phytofirmans OLGA172</name>
    <dbReference type="NCBI Taxonomy" id="1417228"/>
    <lineage>
        <taxon>Bacteria</taxon>
        <taxon>Pseudomonadati</taxon>
        <taxon>Pseudomonadota</taxon>
        <taxon>Betaproteobacteria</taxon>
        <taxon>Burkholderiales</taxon>
        <taxon>Burkholderiaceae</taxon>
        <taxon>Paraburkholderia</taxon>
    </lineage>
</organism>
<dbReference type="EMBL" id="CP014578">
    <property type="protein sequence ID" value="ANB72766.1"/>
    <property type="molecule type" value="Genomic_DNA"/>
</dbReference>
<protein>
    <submittedName>
        <fullName evidence="13">Porin</fullName>
    </submittedName>
</protein>
<dbReference type="InterPro" id="IPR050298">
    <property type="entry name" value="Gram-neg_bact_OMP"/>
</dbReference>
<feature type="domain" description="Porin" evidence="12">
    <location>
        <begin position="11"/>
        <end position="343"/>
    </location>
</feature>
<dbReference type="AlphaFoldDB" id="A0A160FKZ1"/>
<evidence type="ECO:0000256" key="8">
    <source>
        <dbReference type="ARBA" id="ARBA00023114"/>
    </source>
</evidence>
<keyword evidence="7" id="KW-0406">Ion transport</keyword>
<keyword evidence="3" id="KW-0813">Transport</keyword>
<dbReference type="GO" id="GO:0015288">
    <property type="term" value="F:porin activity"/>
    <property type="evidence" value="ECO:0007669"/>
    <property type="project" value="UniProtKB-KW"/>
</dbReference>
<evidence type="ECO:0000256" key="9">
    <source>
        <dbReference type="ARBA" id="ARBA00023136"/>
    </source>
</evidence>
<evidence type="ECO:0000313" key="14">
    <source>
        <dbReference type="Proteomes" id="UP000076852"/>
    </source>
</evidence>
<evidence type="ECO:0000256" key="2">
    <source>
        <dbReference type="ARBA" id="ARBA00011233"/>
    </source>
</evidence>
<feature type="signal peptide" evidence="11">
    <location>
        <begin position="1"/>
        <end position="22"/>
    </location>
</feature>
<evidence type="ECO:0000256" key="5">
    <source>
        <dbReference type="ARBA" id="ARBA00022692"/>
    </source>
</evidence>
<evidence type="ECO:0000256" key="3">
    <source>
        <dbReference type="ARBA" id="ARBA00022448"/>
    </source>
</evidence>
<dbReference type="Gene3D" id="2.40.160.10">
    <property type="entry name" value="Porin"/>
    <property type="match status" value="1"/>
</dbReference>
<evidence type="ECO:0000256" key="7">
    <source>
        <dbReference type="ARBA" id="ARBA00023065"/>
    </source>
</evidence>
<dbReference type="PANTHER" id="PTHR34501">
    <property type="entry name" value="PROTEIN YDDL-RELATED"/>
    <property type="match status" value="1"/>
</dbReference>
<evidence type="ECO:0000256" key="10">
    <source>
        <dbReference type="ARBA" id="ARBA00023237"/>
    </source>
</evidence>
<accession>A0A160FKZ1</accession>
<keyword evidence="14" id="KW-1185">Reference proteome</keyword>
<dbReference type="InterPro" id="IPR023614">
    <property type="entry name" value="Porin_dom_sf"/>
</dbReference>
<reference evidence="13 14" key="1">
    <citation type="journal article" date="2016" name="Gene">
        <title>PacBio SMRT assembly of a complex multi-replicon genome reveals chlorocatechol degradative operon in a region of genome plasticity.</title>
        <authorList>
            <person name="Ricker N."/>
            <person name="Shen S.Y."/>
            <person name="Goordial J."/>
            <person name="Jin S."/>
            <person name="Fulthorpe R.R."/>
        </authorList>
    </citation>
    <scope>NUCLEOTIDE SEQUENCE [LARGE SCALE GENOMIC DNA]</scope>
    <source>
        <strain evidence="13 14">OLGA172</strain>
    </source>
</reference>
<evidence type="ECO:0000259" key="12">
    <source>
        <dbReference type="Pfam" id="PF13609"/>
    </source>
</evidence>
<dbReference type="RefSeq" id="WP_063496189.1">
    <property type="nucleotide sequence ID" value="NZ_CP014578.1"/>
</dbReference>
<evidence type="ECO:0000256" key="1">
    <source>
        <dbReference type="ARBA" id="ARBA00004571"/>
    </source>
</evidence>
<keyword evidence="10" id="KW-0998">Cell outer membrane</keyword>
<keyword evidence="6 11" id="KW-0732">Signal</keyword>
<dbReference type="GO" id="GO:0046930">
    <property type="term" value="C:pore complex"/>
    <property type="evidence" value="ECO:0007669"/>
    <property type="project" value="UniProtKB-KW"/>
</dbReference>
<dbReference type="InterPro" id="IPR033900">
    <property type="entry name" value="Gram_neg_porin_domain"/>
</dbReference>
<dbReference type="CDD" id="cd00342">
    <property type="entry name" value="gram_neg_porins"/>
    <property type="match status" value="1"/>
</dbReference>
<evidence type="ECO:0000313" key="13">
    <source>
        <dbReference type="EMBL" id="ANB72766.1"/>
    </source>
</evidence>
<dbReference type="InterPro" id="IPR002299">
    <property type="entry name" value="Porin_Neis"/>
</dbReference>
<dbReference type="PRINTS" id="PR00184">
    <property type="entry name" value="NEISSPPORIN"/>
</dbReference>
<gene>
    <name evidence="13" type="ORF">AYM40_10635</name>
</gene>
<dbReference type="GO" id="GO:0009279">
    <property type="term" value="C:cell outer membrane"/>
    <property type="evidence" value="ECO:0007669"/>
    <property type="project" value="UniProtKB-SubCell"/>
</dbReference>
<dbReference type="Proteomes" id="UP000076852">
    <property type="component" value="Chromosome 1"/>
</dbReference>
<keyword evidence="5" id="KW-0812">Transmembrane</keyword>
<dbReference type="OrthoDB" id="8982743at2"/>
<evidence type="ECO:0000256" key="11">
    <source>
        <dbReference type="SAM" id="SignalP"/>
    </source>
</evidence>
<dbReference type="Pfam" id="PF13609">
    <property type="entry name" value="Porin_4"/>
    <property type="match status" value="1"/>
</dbReference>
<comment type="subcellular location">
    <subcellularLocation>
        <location evidence="1">Cell outer membrane</location>
        <topology evidence="1">Multi-pass membrane protein</topology>
    </subcellularLocation>
</comment>
<dbReference type="InterPro" id="IPR001702">
    <property type="entry name" value="Porin_Gram-ve"/>
</dbReference>
<feature type="chain" id="PRO_5007813719" evidence="11">
    <location>
        <begin position="23"/>
        <end position="372"/>
    </location>
</feature>
<dbReference type="STRING" id="1804984.AYM40_10635"/>
<dbReference type="SUPFAM" id="SSF56935">
    <property type="entry name" value="Porins"/>
    <property type="match status" value="1"/>
</dbReference>
<sequence length="372" mass="39020">MRFINHGVCGATLILAAGGAAAAESSVTLYGIVDANIQYLDNGGVHSYAAKSGGSSGSLFGLKGTEDLGGGLKAQFNVETGFNVNNGGLFVDTSALFYRQAWVGLSDDKYGSVTMGRQYEPSFRVIYPSDPFRANEMLSPFSANVLAVGRNTLSTQYDSGRASNSIMYQSPNLKGLQFYGMYAFAATVSQPVPATTGNMLNVAATYSGYGFYAGLAYVNQHPGQVTIAGLPASLSLLGTEHFIGALAYRIGIVNFQFNYSYNRAQDPAPGSLAAHLGTGHSLSIAELGATIQATPADVIAIAGVQRSVRGVHDNTSSIEVGVDHSISKRTSLYMRAGYMKNNGAATVSWPGVTVTAPGTKQILATVGVTHRF</sequence>
<keyword evidence="4" id="KW-1134">Transmembrane beta strand</keyword>
<keyword evidence="8" id="KW-0626">Porin</keyword>
<evidence type="ECO:0000256" key="4">
    <source>
        <dbReference type="ARBA" id="ARBA00022452"/>
    </source>
</evidence>
<dbReference type="PANTHER" id="PTHR34501:SF9">
    <property type="entry name" value="MAJOR OUTER MEMBRANE PROTEIN P.IA"/>
    <property type="match status" value="1"/>
</dbReference>
<evidence type="ECO:0000256" key="6">
    <source>
        <dbReference type="ARBA" id="ARBA00022729"/>
    </source>
</evidence>
<proteinExistence type="predicted"/>
<comment type="subunit">
    <text evidence="2">Homotrimer.</text>
</comment>
<dbReference type="GO" id="GO:0034220">
    <property type="term" value="P:monoatomic ion transmembrane transport"/>
    <property type="evidence" value="ECO:0007669"/>
    <property type="project" value="InterPro"/>
</dbReference>
<dbReference type="KEGG" id="buz:AYM40_10635"/>
<name>A0A160FKZ1_9BURK</name>
<keyword evidence="9" id="KW-0472">Membrane</keyword>
<dbReference type="PRINTS" id="PR00182">
    <property type="entry name" value="ECOLNEIPORIN"/>
</dbReference>